<feature type="compositionally biased region" description="Acidic residues" evidence="14">
    <location>
        <begin position="388"/>
        <end position="401"/>
    </location>
</feature>
<feature type="domain" description="PAP-associated" evidence="15">
    <location>
        <begin position="798"/>
        <end position="855"/>
    </location>
</feature>
<dbReference type="GO" id="GO:0031499">
    <property type="term" value="C:TRAMP complex"/>
    <property type="evidence" value="ECO:0007669"/>
    <property type="project" value="TreeGrafter"/>
</dbReference>
<evidence type="ECO:0000256" key="9">
    <source>
        <dbReference type="ARBA" id="ARBA00022853"/>
    </source>
</evidence>
<evidence type="ECO:0000256" key="4">
    <source>
        <dbReference type="ARBA" id="ARBA00008593"/>
    </source>
</evidence>
<dbReference type="Gene3D" id="3.90.640.10">
    <property type="entry name" value="Actin, Chain A, domain 4"/>
    <property type="match status" value="1"/>
</dbReference>
<evidence type="ECO:0000256" key="14">
    <source>
        <dbReference type="SAM" id="MobiDB-lite"/>
    </source>
</evidence>
<feature type="domain" description="Poly(A) RNA polymerase mitochondrial-like central palm" evidence="16">
    <location>
        <begin position="598"/>
        <end position="731"/>
    </location>
</feature>
<evidence type="ECO:0000313" key="17">
    <source>
        <dbReference type="EMBL" id="KAK4187042.1"/>
    </source>
</evidence>
<evidence type="ECO:0000313" key="18">
    <source>
        <dbReference type="Proteomes" id="UP001302126"/>
    </source>
</evidence>
<evidence type="ECO:0000259" key="16">
    <source>
        <dbReference type="Pfam" id="PF22600"/>
    </source>
</evidence>
<dbReference type="Pfam" id="PF03828">
    <property type="entry name" value="PAP_assoc"/>
    <property type="match status" value="1"/>
</dbReference>
<keyword evidence="13" id="KW-0539">Nucleus</keyword>
<dbReference type="InterPro" id="IPR054708">
    <property type="entry name" value="MTPAP-like_central"/>
</dbReference>
<dbReference type="InterPro" id="IPR043519">
    <property type="entry name" value="NT_sf"/>
</dbReference>
<reference evidence="17" key="2">
    <citation type="submission" date="2023-05" db="EMBL/GenBank/DDBJ databases">
        <authorList>
            <consortium name="Lawrence Berkeley National Laboratory"/>
            <person name="Steindorff A."/>
            <person name="Hensen N."/>
            <person name="Bonometti L."/>
            <person name="Westerberg I."/>
            <person name="Brannstrom I.O."/>
            <person name="Guillou S."/>
            <person name="Cros-Aarteil S."/>
            <person name="Calhoun S."/>
            <person name="Haridas S."/>
            <person name="Kuo A."/>
            <person name="Mondo S."/>
            <person name="Pangilinan J."/>
            <person name="Riley R."/>
            <person name="Labutti K."/>
            <person name="Andreopoulos B."/>
            <person name="Lipzen A."/>
            <person name="Chen C."/>
            <person name="Yanf M."/>
            <person name="Daum C."/>
            <person name="Ng V."/>
            <person name="Clum A."/>
            <person name="Ohm R."/>
            <person name="Martin F."/>
            <person name="Silar P."/>
            <person name="Natvig D."/>
            <person name="Lalanne C."/>
            <person name="Gautier V."/>
            <person name="Ament-Velasquez S.L."/>
            <person name="Kruys A."/>
            <person name="Hutchinson M.I."/>
            <person name="Powell A.J."/>
            <person name="Barry K."/>
            <person name="Miller A.N."/>
            <person name="Grigoriev I.V."/>
            <person name="Debuchy R."/>
            <person name="Gladieux P."/>
            <person name="Thoren M.H."/>
            <person name="Johannesson H."/>
        </authorList>
    </citation>
    <scope>NUCLEOTIDE SEQUENCE</scope>
    <source>
        <strain evidence="17">PSN309</strain>
    </source>
</reference>
<evidence type="ECO:0000256" key="10">
    <source>
        <dbReference type="ARBA" id="ARBA00023015"/>
    </source>
</evidence>
<keyword evidence="10" id="KW-0805">Transcription regulation</keyword>
<evidence type="ECO:0000256" key="6">
    <source>
        <dbReference type="ARBA" id="ARBA00022490"/>
    </source>
</evidence>
<dbReference type="GO" id="GO:0005737">
    <property type="term" value="C:cytoplasm"/>
    <property type="evidence" value="ECO:0007669"/>
    <property type="project" value="UniProtKB-SubCell"/>
</dbReference>
<dbReference type="PANTHER" id="PTHR23092:SF15">
    <property type="entry name" value="INACTIVE NON-CANONICAL POLY(A) RNA POLYMERASE PROTEIN TRF4-2-RELATED"/>
    <property type="match status" value="1"/>
</dbReference>
<dbReference type="SMART" id="SM00268">
    <property type="entry name" value="ACTIN"/>
    <property type="match status" value="1"/>
</dbReference>
<sequence>MAPGRKSKSVGPAPPATTLVLDNGADTIKSGFVTAEAIDEPRVIPNCIARDRHYKTYVGGELEKCKDFGEIALRRPVEKGFIVSWEAQKEIWDRSFFDDKAPQKCDPSQTRLVLAEQPNSLPALQTHCDQIVFEEYGFASYYRGVGPTFNAYQDIQGIFHTPREADAVPDVPAEVLLVIDSGYSSTTVTPILQGRPLHQAIRRLDVGGKLMTNYLTRLLSVRHFDMRNETYIVNEMKEAACYVSLDFKSDLEKTWKGTRGERRQDYMIGAGIAKDYILPDSHTRFHGVVKEHEPGAAARARKGVVSTEDILTLRNERFVVPELLFHPTDVGMQQPGLADLVMQSLSVLPVGLWPGLLANIVVVGGNANFENFIQRLQLELLERVPDDEEAEMDISGDEGDSPVEPSSKRARTSVNQSAADDSAPKWSNPDPYTALPPETANQKKKDVVQLIRKARVQAKETRSSLPSETADFIALDFDDSDQSNNSDDDIVIVSESKRTEEVTVSGSASSLPAVPVPTGPAREAKVPSLLPDFTSSALGSRKRTADDQIKLPHSKLKRPAKFPAGGQIVEEWRAVPHLTSTPWLRGDHSQSKDPLVWLHKEIVDFYDYIKPRHFEEAIREELVQEMKKVASMLGRDAVLHPFGSFPSGLYLPTGDMDLVVLSESFIRGGQAKYDKRNSLYKFRNVLHQTRVAWENDVELIAHAKVPLVKFVDKRTGLKVDISFENTTGLTAIRTFLAWKDQYPGMPALVTLIKHFLLMRGLNEPVNGGIGGFSVICLVVSMFQMMPEVQSGALDTQHHLGDLLLHFFDLYGNKFDLENVAIRLNPPGYIPKDRVHSLVYRNYNRLSIIDPNNPENDIAGGSSNAPKVFSLFSRTYQDLRLRMKSLAEDPQRSADSSILGTILGGNYTTFQEQRDYLEDEVDVDGHIDDATALGLMFFNGCLGILAVKDRQQGSGRLAL</sequence>
<dbReference type="SUPFAM" id="SSF81301">
    <property type="entry name" value="Nucleotidyltransferase"/>
    <property type="match status" value="1"/>
</dbReference>
<dbReference type="Pfam" id="PF22600">
    <property type="entry name" value="MTPAP-like_central"/>
    <property type="match status" value="1"/>
</dbReference>
<keyword evidence="12" id="KW-0804">Transcription</keyword>
<evidence type="ECO:0000256" key="5">
    <source>
        <dbReference type="ARBA" id="ARBA00012388"/>
    </source>
</evidence>
<dbReference type="CDD" id="cd10210">
    <property type="entry name" value="ASKHA_NBD_Arp6"/>
    <property type="match status" value="1"/>
</dbReference>
<protein>
    <recommendedName>
        <fullName evidence="5">polynucleotide adenylyltransferase</fullName>
        <ecNumber evidence="5">2.7.7.19</ecNumber>
    </recommendedName>
</protein>
<evidence type="ECO:0000256" key="3">
    <source>
        <dbReference type="ARBA" id="ARBA00005665"/>
    </source>
</evidence>
<keyword evidence="6" id="KW-0963">Cytoplasm</keyword>
<comment type="similarity">
    <text evidence="4">Belongs to the DNA polymerase type-B-like family.</text>
</comment>
<accession>A0AAN7AIB4</accession>
<dbReference type="Proteomes" id="UP001302126">
    <property type="component" value="Unassembled WGS sequence"/>
</dbReference>
<dbReference type="InterPro" id="IPR002058">
    <property type="entry name" value="PAP_assoc"/>
</dbReference>
<dbReference type="InterPro" id="IPR004000">
    <property type="entry name" value="Actin"/>
</dbReference>
<evidence type="ECO:0000256" key="8">
    <source>
        <dbReference type="ARBA" id="ARBA00022842"/>
    </source>
</evidence>
<dbReference type="GO" id="GO:0006325">
    <property type="term" value="P:chromatin organization"/>
    <property type="evidence" value="ECO:0007669"/>
    <property type="project" value="UniProtKB-KW"/>
</dbReference>
<reference evidence="17" key="1">
    <citation type="journal article" date="2023" name="Mol. Phylogenet. Evol.">
        <title>Genome-scale phylogeny and comparative genomics of the fungal order Sordariales.</title>
        <authorList>
            <person name="Hensen N."/>
            <person name="Bonometti L."/>
            <person name="Westerberg I."/>
            <person name="Brannstrom I.O."/>
            <person name="Guillou S."/>
            <person name="Cros-Aarteil S."/>
            <person name="Calhoun S."/>
            <person name="Haridas S."/>
            <person name="Kuo A."/>
            <person name="Mondo S."/>
            <person name="Pangilinan J."/>
            <person name="Riley R."/>
            <person name="LaButti K."/>
            <person name="Andreopoulos B."/>
            <person name="Lipzen A."/>
            <person name="Chen C."/>
            <person name="Yan M."/>
            <person name="Daum C."/>
            <person name="Ng V."/>
            <person name="Clum A."/>
            <person name="Steindorff A."/>
            <person name="Ohm R.A."/>
            <person name="Martin F."/>
            <person name="Silar P."/>
            <person name="Natvig D.O."/>
            <person name="Lalanne C."/>
            <person name="Gautier V."/>
            <person name="Ament-Velasquez S.L."/>
            <person name="Kruys A."/>
            <person name="Hutchinson M.I."/>
            <person name="Powell A.J."/>
            <person name="Barry K."/>
            <person name="Miller A.N."/>
            <person name="Grigoriev I.V."/>
            <person name="Debuchy R."/>
            <person name="Gladieux P."/>
            <person name="Hiltunen Thoren M."/>
            <person name="Johannesson H."/>
        </authorList>
    </citation>
    <scope>NUCLEOTIDE SEQUENCE</scope>
    <source>
        <strain evidence="17">PSN309</strain>
    </source>
</reference>
<dbReference type="EC" id="2.7.7.19" evidence="5"/>
<keyword evidence="9" id="KW-0156">Chromatin regulator</keyword>
<dbReference type="GO" id="GO:1990817">
    <property type="term" value="F:poly(A) RNA polymerase activity"/>
    <property type="evidence" value="ECO:0007669"/>
    <property type="project" value="UniProtKB-EC"/>
</dbReference>
<dbReference type="GO" id="GO:0005730">
    <property type="term" value="C:nucleolus"/>
    <property type="evidence" value="ECO:0007669"/>
    <property type="project" value="TreeGrafter"/>
</dbReference>
<dbReference type="FunFam" id="3.90.640.10:FF:000040">
    <property type="entry name" value="Actin-like protein ARP6"/>
    <property type="match status" value="1"/>
</dbReference>
<dbReference type="GO" id="GO:0043634">
    <property type="term" value="P:polyadenylation-dependent ncRNA catabolic process"/>
    <property type="evidence" value="ECO:0007669"/>
    <property type="project" value="TreeGrafter"/>
</dbReference>
<dbReference type="GO" id="GO:0046872">
    <property type="term" value="F:metal ion binding"/>
    <property type="evidence" value="ECO:0007669"/>
    <property type="project" value="UniProtKB-KW"/>
</dbReference>
<dbReference type="EMBL" id="MU864410">
    <property type="protein sequence ID" value="KAK4187042.1"/>
    <property type="molecule type" value="Genomic_DNA"/>
</dbReference>
<evidence type="ECO:0000259" key="15">
    <source>
        <dbReference type="Pfam" id="PF03828"/>
    </source>
</evidence>
<dbReference type="GO" id="GO:0003729">
    <property type="term" value="F:mRNA binding"/>
    <property type="evidence" value="ECO:0007669"/>
    <property type="project" value="TreeGrafter"/>
</dbReference>
<dbReference type="PANTHER" id="PTHR23092">
    <property type="entry name" value="POLY(A) RNA POLYMERASE"/>
    <property type="match status" value="1"/>
</dbReference>
<dbReference type="GO" id="GO:0010605">
    <property type="term" value="P:negative regulation of macromolecule metabolic process"/>
    <property type="evidence" value="ECO:0007669"/>
    <property type="project" value="UniProtKB-ARBA"/>
</dbReference>
<dbReference type="CDD" id="cd05402">
    <property type="entry name" value="NT_PAP_TUTase"/>
    <property type="match status" value="1"/>
</dbReference>
<dbReference type="AlphaFoldDB" id="A0AAN7AIB4"/>
<dbReference type="GO" id="GO:0031123">
    <property type="term" value="P:RNA 3'-end processing"/>
    <property type="evidence" value="ECO:0007669"/>
    <property type="project" value="TreeGrafter"/>
</dbReference>
<feature type="region of interest" description="Disordered" evidence="14">
    <location>
        <begin position="388"/>
        <end position="446"/>
    </location>
</feature>
<keyword evidence="11" id="KW-0010">Activator</keyword>
<dbReference type="SUPFAM" id="SSF81631">
    <property type="entry name" value="PAP/OAS1 substrate-binding domain"/>
    <property type="match status" value="1"/>
</dbReference>
<proteinExistence type="inferred from homology"/>
<comment type="subcellular location">
    <subcellularLocation>
        <location evidence="2">Cytoplasm</location>
    </subcellularLocation>
    <subcellularLocation>
        <location evidence="1">Nucleus</location>
    </subcellularLocation>
</comment>
<dbReference type="Pfam" id="PF00022">
    <property type="entry name" value="Actin"/>
    <property type="match status" value="1"/>
</dbReference>
<keyword evidence="7" id="KW-0479">Metal-binding</keyword>
<evidence type="ECO:0000256" key="2">
    <source>
        <dbReference type="ARBA" id="ARBA00004496"/>
    </source>
</evidence>
<dbReference type="InterPro" id="IPR043129">
    <property type="entry name" value="ATPase_NBD"/>
</dbReference>
<organism evidence="17 18">
    <name type="scientific">Podospora australis</name>
    <dbReference type="NCBI Taxonomy" id="1536484"/>
    <lineage>
        <taxon>Eukaryota</taxon>
        <taxon>Fungi</taxon>
        <taxon>Dikarya</taxon>
        <taxon>Ascomycota</taxon>
        <taxon>Pezizomycotina</taxon>
        <taxon>Sordariomycetes</taxon>
        <taxon>Sordariomycetidae</taxon>
        <taxon>Sordariales</taxon>
        <taxon>Podosporaceae</taxon>
        <taxon>Podospora</taxon>
    </lineage>
</organism>
<dbReference type="Gene3D" id="1.10.1410.10">
    <property type="match status" value="1"/>
</dbReference>
<dbReference type="SUPFAM" id="SSF53067">
    <property type="entry name" value="Actin-like ATPase domain"/>
    <property type="match status" value="2"/>
</dbReference>
<comment type="caution">
    <text evidence="17">The sequence shown here is derived from an EMBL/GenBank/DDBJ whole genome shotgun (WGS) entry which is preliminary data.</text>
</comment>
<dbReference type="Gene3D" id="3.30.420.40">
    <property type="match status" value="2"/>
</dbReference>
<evidence type="ECO:0000256" key="1">
    <source>
        <dbReference type="ARBA" id="ARBA00004123"/>
    </source>
</evidence>
<feature type="region of interest" description="Disordered" evidence="14">
    <location>
        <begin position="503"/>
        <end position="526"/>
    </location>
</feature>
<gene>
    <name evidence="17" type="ORF">QBC35DRAFT_515759</name>
</gene>
<evidence type="ECO:0000256" key="12">
    <source>
        <dbReference type="ARBA" id="ARBA00023163"/>
    </source>
</evidence>
<evidence type="ECO:0000256" key="13">
    <source>
        <dbReference type="ARBA" id="ARBA00023242"/>
    </source>
</evidence>
<keyword evidence="18" id="KW-1185">Reference proteome</keyword>
<name>A0AAN7AIB4_9PEZI</name>
<evidence type="ECO:0000256" key="11">
    <source>
        <dbReference type="ARBA" id="ARBA00023159"/>
    </source>
</evidence>
<dbReference type="Gene3D" id="3.30.460.10">
    <property type="entry name" value="Beta Polymerase, domain 2"/>
    <property type="match status" value="1"/>
</dbReference>
<dbReference type="InterPro" id="IPR045862">
    <property type="entry name" value="Trf4-like"/>
</dbReference>
<evidence type="ECO:0000256" key="7">
    <source>
        <dbReference type="ARBA" id="ARBA00022723"/>
    </source>
</evidence>
<comment type="similarity">
    <text evidence="3">Belongs to the actin family. ARP6 subfamily.</text>
</comment>
<keyword evidence="8" id="KW-0460">Magnesium</keyword>